<keyword evidence="4" id="KW-1185">Reference proteome</keyword>
<dbReference type="SUPFAM" id="SSF53254">
    <property type="entry name" value="Phosphoglycerate mutase-like"/>
    <property type="match status" value="1"/>
</dbReference>
<reference evidence="4" key="1">
    <citation type="submission" date="2016-10" db="EMBL/GenBank/DDBJ databases">
        <authorList>
            <person name="Varghese N."/>
            <person name="Submissions S."/>
        </authorList>
    </citation>
    <scope>NUCLEOTIDE SEQUENCE [LARGE SCALE GENOMIC DNA]</scope>
    <source>
        <strain evidence="4">DSM 26922</strain>
    </source>
</reference>
<dbReference type="OrthoDB" id="9781415at2"/>
<dbReference type="InterPro" id="IPR050275">
    <property type="entry name" value="PGM_Phosphatase"/>
</dbReference>
<dbReference type="PANTHER" id="PTHR48100:SF59">
    <property type="entry name" value="ADENOSYLCOBALAMIN_ALPHA-RIBAZOLE PHOSPHATASE"/>
    <property type="match status" value="1"/>
</dbReference>
<dbReference type="InterPro" id="IPR029033">
    <property type="entry name" value="His_PPase_superfam"/>
</dbReference>
<feature type="active site" description="Tele-phosphohistidine intermediate" evidence="1">
    <location>
        <position position="14"/>
    </location>
</feature>
<evidence type="ECO:0000313" key="3">
    <source>
        <dbReference type="EMBL" id="SDW92218.1"/>
    </source>
</evidence>
<accession>A0A1H2XHS1</accession>
<name>A0A1H2XHS1_9RHOB</name>
<dbReference type="InterPro" id="IPR013078">
    <property type="entry name" value="His_Pase_superF_clade-1"/>
</dbReference>
<dbReference type="STRING" id="670155.SAMN04488001_1985"/>
<dbReference type="InterPro" id="IPR001345">
    <property type="entry name" value="PG/BPGM_mutase_AS"/>
</dbReference>
<dbReference type="EMBL" id="FNOI01000003">
    <property type="protein sequence ID" value="SDW92218.1"/>
    <property type="molecule type" value="Genomic_DNA"/>
</dbReference>
<dbReference type="GO" id="GO:0016791">
    <property type="term" value="F:phosphatase activity"/>
    <property type="evidence" value="ECO:0007669"/>
    <property type="project" value="TreeGrafter"/>
</dbReference>
<dbReference type="CDD" id="cd07067">
    <property type="entry name" value="HP_PGM_like"/>
    <property type="match status" value="1"/>
</dbReference>
<dbReference type="PANTHER" id="PTHR48100">
    <property type="entry name" value="BROAD-SPECIFICITY PHOSPHATASE YOR283W-RELATED"/>
    <property type="match status" value="1"/>
</dbReference>
<evidence type="ECO:0000256" key="2">
    <source>
        <dbReference type="PIRSR" id="PIRSR613078-2"/>
    </source>
</evidence>
<gene>
    <name evidence="3" type="ORF">SAMN04488001_1985</name>
</gene>
<feature type="binding site" evidence="2">
    <location>
        <begin position="13"/>
        <end position="20"/>
    </location>
    <ligand>
        <name>substrate</name>
    </ligand>
</feature>
<dbReference type="Gene3D" id="3.40.50.1240">
    <property type="entry name" value="Phosphoglycerate mutase-like"/>
    <property type="match status" value="1"/>
</dbReference>
<feature type="active site" description="Proton donor/acceptor" evidence="1">
    <location>
        <position position="89"/>
    </location>
</feature>
<proteinExistence type="predicted"/>
<dbReference type="Pfam" id="PF00300">
    <property type="entry name" value="His_Phos_1"/>
    <property type="match status" value="1"/>
</dbReference>
<dbReference type="AlphaFoldDB" id="A0A1H2XHS1"/>
<evidence type="ECO:0000313" key="4">
    <source>
        <dbReference type="Proteomes" id="UP000199441"/>
    </source>
</evidence>
<dbReference type="PROSITE" id="PS00175">
    <property type="entry name" value="PG_MUTASE"/>
    <property type="match status" value="1"/>
</dbReference>
<dbReference type="GO" id="GO:0005737">
    <property type="term" value="C:cytoplasm"/>
    <property type="evidence" value="ECO:0007669"/>
    <property type="project" value="TreeGrafter"/>
</dbReference>
<dbReference type="SMART" id="SM00855">
    <property type="entry name" value="PGAM"/>
    <property type="match status" value="1"/>
</dbReference>
<organism evidence="3 4">
    <name type="scientific">Litoreibacter albidus</name>
    <dbReference type="NCBI Taxonomy" id="670155"/>
    <lineage>
        <taxon>Bacteria</taxon>
        <taxon>Pseudomonadati</taxon>
        <taxon>Pseudomonadota</taxon>
        <taxon>Alphaproteobacteria</taxon>
        <taxon>Rhodobacterales</taxon>
        <taxon>Roseobacteraceae</taxon>
        <taxon>Litoreibacter</taxon>
    </lineage>
</organism>
<sequence>MSASQYPELYILRHGETEWNASGRMQGRLHSPLTQKGIAQAHAQRRILEQVDLSGFDVICSPQTRALHTAVEVFSQSRAEIRTDPLLREIHAGTWQGRIRTELEITGDPKATVDGPLAFYEQAEGGEGFKALQTRCQTFLDSLDGPAVLITHGITSRMLRVLVLGHPIDAMVDLPGGQGVVFHLKDGVQELLQ</sequence>
<protein>
    <submittedName>
        <fullName evidence="3">Probable phosphoglycerate mutase</fullName>
    </submittedName>
</protein>
<dbReference type="Proteomes" id="UP000199441">
    <property type="component" value="Unassembled WGS sequence"/>
</dbReference>
<feature type="binding site" evidence="2">
    <location>
        <position position="65"/>
    </location>
    <ligand>
        <name>substrate</name>
    </ligand>
</feature>
<evidence type="ECO:0000256" key="1">
    <source>
        <dbReference type="PIRSR" id="PIRSR613078-1"/>
    </source>
</evidence>
<dbReference type="RefSeq" id="WP_089946767.1">
    <property type="nucleotide sequence ID" value="NZ_FNOI01000003.1"/>
</dbReference>